<dbReference type="EMBL" id="ML742506">
    <property type="protein sequence ID" value="KAE8144486.1"/>
    <property type="molecule type" value="Genomic_DNA"/>
</dbReference>
<comment type="similarity">
    <text evidence="1">Belongs to the glycosyl hydrolase 1 family.</text>
</comment>
<feature type="chain" id="PRO_5024814980" evidence="2">
    <location>
        <begin position="24"/>
        <end position="594"/>
    </location>
</feature>
<dbReference type="Pfam" id="PF00232">
    <property type="entry name" value="Glyco_hydro_1"/>
    <property type="match status" value="1"/>
</dbReference>
<dbReference type="GO" id="GO:0005975">
    <property type="term" value="P:carbohydrate metabolic process"/>
    <property type="evidence" value="ECO:0007669"/>
    <property type="project" value="InterPro"/>
</dbReference>
<dbReference type="Proteomes" id="UP000325780">
    <property type="component" value="Unassembled WGS sequence"/>
</dbReference>
<dbReference type="PANTHER" id="PTHR10353">
    <property type="entry name" value="GLYCOSYL HYDROLASE"/>
    <property type="match status" value="1"/>
</dbReference>
<dbReference type="InterPro" id="IPR001360">
    <property type="entry name" value="Glyco_hydro_1"/>
</dbReference>
<sequence>MASLINLLVIGSMALGWSEITLASPHNASPRPSYSSFTYTQVTSNVYATPLSTSVSFATPFAPDPTQATSLLPSGITYTTYSSDPSATATADGQYGQSAYVALWENYSFASTPPFTTTVSATPVATSELVLPPALYNSVPDTGLKLPSDFIWGISSSSWQIEGALQLEGRGPSVLDSIGNQLSTEAPDRSDANVANMHYFLYEQDIARLAAAGIPYYSFSLSWSRILPFGVAGSPVNTQGLDHYDDLINTCLRYGVIPIVTLLHVDMPTAVQADLDALPEHFLYYAKIAMTRFADRVPYWVTFNEPNIGVGTMLQKYDDLTQVLLAHADVYTWYKHTLNGTGQITVKFANNLAVPLDVQKNTHVAAAHRYQDILLGIMSNPLFLGTQYPDAALTTANLMTPLTDDQLKRINGTVDFWSFDPYTAQYASPPPQGTEACAANTSDPLWPTCVTLSNIQANGWLMGQASNAYAYLAPQYVRQQLGYIWNTFRPPGILIAEFGFNPFLEANRTLDAQRYDLERTLYYQGFLTETLKSIHEDGVRVIGALAWSLADNNEFGSYAEQYGLQTVNRTDGIFTRTYKRSLFDYIDFFRRHIT</sequence>
<evidence type="ECO:0000256" key="2">
    <source>
        <dbReference type="SAM" id="SignalP"/>
    </source>
</evidence>
<accession>A0A5N6TDX8</accession>
<reference evidence="3 4" key="1">
    <citation type="submission" date="2019-04" db="EMBL/GenBank/DDBJ databases">
        <title>Friends and foes A comparative genomics study of 23 Aspergillus species from section Flavi.</title>
        <authorList>
            <consortium name="DOE Joint Genome Institute"/>
            <person name="Kjaerbolling I."/>
            <person name="Vesth T."/>
            <person name="Frisvad J.C."/>
            <person name="Nybo J.L."/>
            <person name="Theobald S."/>
            <person name="Kildgaard S."/>
            <person name="Isbrandt T."/>
            <person name="Kuo A."/>
            <person name="Sato A."/>
            <person name="Lyhne E.K."/>
            <person name="Kogle M.E."/>
            <person name="Wiebenga A."/>
            <person name="Kun R.S."/>
            <person name="Lubbers R.J."/>
            <person name="Makela M.R."/>
            <person name="Barry K."/>
            <person name="Chovatia M."/>
            <person name="Clum A."/>
            <person name="Daum C."/>
            <person name="Haridas S."/>
            <person name="He G."/>
            <person name="LaButti K."/>
            <person name="Lipzen A."/>
            <person name="Mondo S."/>
            <person name="Riley R."/>
            <person name="Salamov A."/>
            <person name="Simmons B.A."/>
            <person name="Magnuson J.K."/>
            <person name="Henrissat B."/>
            <person name="Mortensen U.H."/>
            <person name="Larsen T.O."/>
            <person name="Devries R.P."/>
            <person name="Grigoriev I.V."/>
            <person name="Machida M."/>
            <person name="Baker S.E."/>
            <person name="Andersen M.R."/>
        </authorList>
    </citation>
    <scope>NUCLEOTIDE SEQUENCE [LARGE SCALE GENOMIC DNA]</scope>
    <source>
        <strain evidence="3 4">IBT 18842</strain>
    </source>
</reference>
<protein>
    <submittedName>
        <fullName evidence="3">Glycoside hydrolase superfamily</fullName>
    </submittedName>
</protein>
<feature type="signal peptide" evidence="2">
    <location>
        <begin position="1"/>
        <end position="23"/>
    </location>
</feature>
<evidence type="ECO:0000313" key="4">
    <source>
        <dbReference type="Proteomes" id="UP000325780"/>
    </source>
</evidence>
<name>A0A5N6TDX8_ASPAV</name>
<dbReference type="GO" id="GO:0008422">
    <property type="term" value="F:beta-glucosidase activity"/>
    <property type="evidence" value="ECO:0007669"/>
    <property type="project" value="TreeGrafter"/>
</dbReference>
<organism evidence="3 4">
    <name type="scientific">Aspergillus avenaceus</name>
    <dbReference type="NCBI Taxonomy" id="36643"/>
    <lineage>
        <taxon>Eukaryota</taxon>
        <taxon>Fungi</taxon>
        <taxon>Dikarya</taxon>
        <taxon>Ascomycota</taxon>
        <taxon>Pezizomycotina</taxon>
        <taxon>Eurotiomycetes</taxon>
        <taxon>Eurotiomycetidae</taxon>
        <taxon>Eurotiales</taxon>
        <taxon>Aspergillaceae</taxon>
        <taxon>Aspergillus</taxon>
        <taxon>Aspergillus subgen. Circumdati</taxon>
    </lineage>
</organism>
<dbReference type="Gene3D" id="3.20.20.80">
    <property type="entry name" value="Glycosidases"/>
    <property type="match status" value="1"/>
</dbReference>
<dbReference type="AlphaFoldDB" id="A0A5N6TDX8"/>
<proteinExistence type="inferred from homology"/>
<keyword evidence="4" id="KW-1185">Reference proteome</keyword>
<dbReference type="OrthoDB" id="65569at2759"/>
<evidence type="ECO:0000256" key="1">
    <source>
        <dbReference type="RuleBase" id="RU003690"/>
    </source>
</evidence>
<keyword evidence="3" id="KW-0378">Hydrolase</keyword>
<keyword evidence="2" id="KW-0732">Signal</keyword>
<dbReference type="SUPFAM" id="SSF51445">
    <property type="entry name" value="(Trans)glycosidases"/>
    <property type="match status" value="1"/>
</dbReference>
<dbReference type="InterPro" id="IPR017853">
    <property type="entry name" value="GH"/>
</dbReference>
<evidence type="ECO:0000313" key="3">
    <source>
        <dbReference type="EMBL" id="KAE8144486.1"/>
    </source>
</evidence>
<dbReference type="PANTHER" id="PTHR10353:SF53">
    <property type="entry name" value="BETA-1,4-GLUCOSIDASE (EUROFUNG)"/>
    <property type="match status" value="1"/>
</dbReference>
<gene>
    <name evidence="3" type="ORF">BDV25DRAFT_171449</name>
</gene>